<keyword evidence="1" id="KW-0503">Monooxygenase</keyword>
<protein>
    <submittedName>
        <fullName evidence="1">Antibiotic biosynthesis monooxygenase</fullName>
    </submittedName>
</protein>
<organism evidence="1 2">
    <name type="scientific">Yersinia entomophaga</name>
    <dbReference type="NCBI Taxonomy" id="935293"/>
    <lineage>
        <taxon>Bacteria</taxon>
        <taxon>Pseudomonadati</taxon>
        <taxon>Pseudomonadota</taxon>
        <taxon>Gammaproteobacteria</taxon>
        <taxon>Enterobacterales</taxon>
        <taxon>Yersiniaceae</taxon>
        <taxon>Yersinia</taxon>
    </lineage>
</organism>
<dbReference type="GO" id="GO:0004497">
    <property type="term" value="F:monooxygenase activity"/>
    <property type="evidence" value="ECO:0007669"/>
    <property type="project" value="UniProtKB-KW"/>
</dbReference>
<gene>
    <name evidence="1" type="ORF">PL78_04330</name>
</gene>
<evidence type="ECO:0000313" key="1">
    <source>
        <dbReference type="EMBL" id="ANI29065.1"/>
    </source>
</evidence>
<keyword evidence="1" id="KW-0560">Oxidoreductase</keyword>
<evidence type="ECO:0000313" key="2">
    <source>
        <dbReference type="Proteomes" id="UP000266744"/>
    </source>
</evidence>
<reference evidence="2" key="1">
    <citation type="journal article" date="2016" name="Toxins">
        <title>The Draft Genome Sequence of the Yersinia entomophaga Entomopathogenic Type Strain MH96T.</title>
        <authorList>
            <person name="Hurst M.R."/>
            <person name="Beattie A."/>
            <person name="Altermann E."/>
            <person name="Moraga R.M."/>
            <person name="Harper L.A."/>
            <person name="Calder J."/>
            <person name="Laugraud A."/>
        </authorList>
    </citation>
    <scope>NUCLEOTIDE SEQUENCE [LARGE SCALE GENOMIC DNA]</scope>
    <source>
        <strain evidence="2">MH96</strain>
    </source>
</reference>
<accession>A0ABN4PP74</accession>
<keyword evidence="2" id="KW-1185">Reference proteome</keyword>
<dbReference type="Proteomes" id="UP000266744">
    <property type="component" value="Chromosome"/>
</dbReference>
<dbReference type="EMBL" id="CP010029">
    <property type="protein sequence ID" value="ANI29065.1"/>
    <property type="molecule type" value="Genomic_DNA"/>
</dbReference>
<proteinExistence type="predicted"/>
<sequence>MLGFAVGIQRDAIRPLLDKNEMAGIFLVDTQLISVTKRLLQGFSYSFPV</sequence>
<name>A0ABN4PP74_YERET</name>